<dbReference type="Proteomes" id="UP000774570">
    <property type="component" value="Unassembled WGS sequence"/>
</dbReference>
<dbReference type="SUPFAM" id="SSF47203">
    <property type="entry name" value="Acyl-CoA dehydrogenase C-terminal domain-like"/>
    <property type="match status" value="1"/>
</dbReference>
<dbReference type="InterPro" id="IPR013786">
    <property type="entry name" value="AcylCoA_DH/ox_N"/>
</dbReference>
<feature type="domain" description="Acyl-CoA dehydrogenase/oxidase C-terminal" evidence="6">
    <location>
        <begin position="216"/>
        <end position="352"/>
    </location>
</feature>
<comment type="caution">
    <text evidence="8">The sequence shown here is derived from an EMBL/GenBank/DDBJ whole genome shotgun (WGS) entry which is preliminary data.</text>
</comment>
<dbReference type="Pfam" id="PF02771">
    <property type="entry name" value="Acyl-CoA_dh_N"/>
    <property type="match status" value="1"/>
</dbReference>
<dbReference type="Gene3D" id="2.40.110.10">
    <property type="entry name" value="Butyryl-CoA Dehydrogenase, subunit A, domain 2"/>
    <property type="match status" value="1"/>
</dbReference>
<dbReference type="InterPro" id="IPR046373">
    <property type="entry name" value="Acyl-CoA_Oxase/DH_mid-dom_sf"/>
</dbReference>
<comment type="similarity">
    <text evidence="2">Belongs to the acyl-CoA dehydrogenase family.</text>
</comment>
<evidence type="ECO:0000256" key="2">
    <source>
        <dbReference type="ARBA" id="ARBA00009347"/>
    </source>
</evidence>
<evidence type="ECO:0000259" key="6">
    <source>
        <dbReference type="Pfam" id="PF00441"/>
    </source>
</evidence>
<dbReference type="PANTHER" id="PTHR43884:SF20">
    <property type="entry name" value="ACYL-COA DEHYDROGENASE FADE28"/>
    <property type="match status" value="1"/>
</dbReference>
<evidence type="ECO:0000313" key="8">
    <source>
        <dbReference type="EMBL" id="MBW8485465.1"/>
    </source>
</evidence>
<protein>
    <submittedName>
        <fullName evidence="8">Acyl-CoA/acyl-ACP dehydrogenase</fullName>
    </submittedName>
</protein>
<dbReference type="Gene3D" id="1.10.540.10">
    <property type="entry name" value="Acyl-CoA dehydrogenase/oxidase, N-terminal domain"/>
    <property type="match status" value="1"/>
</dbReference>
<dbReference type="SUPFAM" id="SSF56645">
    <property type="entry name" value="Acyl-CoA dehydrogenase NM domain-like"/>
    <property type="match status" value="1"/>
</dbReference>
<dbReference type="Gene3D" id="1.20.140.10">
    <property type="entry name" value="Butyryl-CoA Dehydrogenase, subunit A, domain 3"/>
    <property type="match status" value="1"/>
</dbReference>
<proteinExistence type="inferred from homology"/>
<dbReference type="InterPro" id="IPR037069">
    <property type="entry name" value="AcylCoA_DH/ox_N_sf"/>
</dbReference>
<reference evidence="8 9" key="1">
    <citation type="submission" date="2021-07" db="EMBL/GenBank/DDBJ databases">
        <title>Actinomadura sp. PM05-2 isolated from lichen.</title>
        <authorList>
            <person name="Somphong A."/>
            <person name="Phongsopitanun W."/>
            <person name="Tanasupawat S."/>
            <person name="Peongsungnone V."/>
        </authorList>
    </citation>
    <scope>NUCLEOTIDE SEQUENCE [LARGE SCALE GENOMIC DNA]</scope>
    <source>
        <strain evidence="8 9">PM05-2</strain>
    </source>
</reference>
<organism evidence="8 9">
    <name type="scientific">Actinomadura parmotrematis</name>
    <dbReference type="NCBI Taxonomy" id="2864039"/>
    <lineage>
        <taxon>Bacteria</taxon>
        <taxon>Bacillati</taxon>
        <taxon>Actinomycetota</taxon>
        <taxon>Actinomycetes</taxon>
        <taxon>Streptosporangiales</taxon>
        <taxon>Thermomonosporaceae</taxon>
        <taxon>Actinomadura</taxon>
    </lineage>
</organism>
<feature type="domain" description="Acyl-CoA dehydrogenase/oxidase N-terminal" evidence="7">
    <location>
        <begin position="6"/>
        <end position="117"/>
    </location>
</feature>
<dbReference type="EMBL" id="JAIBOA010000016">
    <property type="protein sequence ID" value="MBW8485465.1"/>
    <property type="molecule type" value="Genomic_DNA"/>
</dbReference>
<dbReference type="RefSeq" id="WP_220168693.1">
    <property type="nucleotide sequence ID" value="NZ_JAIBOA010000016.1"/>
</dbReference>
<keyword evidence="3" id="KW-0285">Flavoprotein</keyword>
<evidence type="ECO:0000256" key="1">
    <source>
        <dbReference type="ARBA" id="ARBA00001974"/>
    </source>
</evidence>
<evidence type="ECO:0000313" key="9">
    <source>
        <dbReference type="Proteomes" id="UP000774570"/>
    </source>
</evidence>
<dbReference type="InterPro" id="IPR009100">
    <property type="entry name" value="AcylCoA_DH/oxidase_NM_dom_sf"/>
</dbReference>
<dbReference type="InterPro" id="IPR009075">
    <property type="entry name" value="AcylCo_DH/oxidase_C"/>
</dbReference>
<gene>
    <name evidence="8" type="ORF">K1Y72_24005</name>
</gene>
<name>A0ABS7FYF3_9ACTN</name>
<keyword evidence="5" id="KW-0560">Oxidoreductase</keyword>
<keyword evidence="9" id="KW-1185">Reference proteome</keyword>
<comment type="cofactor">
    <cofactor evidence="1">
        <name>FAD</name>
        <dbReference type="ChEBI" id="CHEBI:57692"/>
    </cofactor>
</comment>
<dbReference type="PANTHER" id="PTHR43884">
    <property type="entry name" value="ACYL-COA DEHYDROGENASE"/>
    <property type="match status" value="1"/>
</dbReference>
<sequence length="362" mass="38013">MRLVATEEQRELRGTLRRFLADRSPGGEVRRLMAAPEGHDPEVWALMAEQLGLQGLAVAEEHGGAGYGTAELAVVFEEMGRALLCSPFLATTVAAAAVAACGDAAFQAGALPGLADGTTIATLAWSEAAPAVEARRDGDGWTLHGAADRVLDGHLADLVLVPARTGAGTRLFAVRDGFARTPLTTLDQTRRLARLEFADTPARALEGDADAALGHALDAASVALAAEALGGAQRMLDLTVEYVKVRKQFGRAIGSFQAIKHRCADLFVLVESSRSAVMAAAATADEDPARLPAAASVAKAYCTDAYFQVAGEAVQLHGGIGFTWEHDAHLHFKRAKSCQALFGSPAWHRRRLDATALAPSGS</sequence>
<accession>A0ABS7FYF3</accession>
<keyword evidence="4" id="KW-0274">FAD</keyword>
<evidence type="ECO:0000256" key="5">
    <source>
        <dbReference type="ARBA" id="ARBA00023002"/>
    </source>
</evidence>
<evidence type="ECO:0000259" key="7">
    <source>
        <dbReference type="Pfam" id="PF02771"/>
    </source>
</evidence>
<dbReference type="Pfam" id="PF00441">
    <property type="entry name" value="Acyl-CoA_dh_1"/>
    <property type="match status" value="1"/>
</dbReference>
<dbReference type="InterPro" id="IPR036250">
    <property type="entry name" value="AcylCo_DH-like_C"/>
</dbReference>
<evidence type="ECO:0000256" key="4">
    <source>
        <dbReference type="ARBA" id="ARBA00022827"/>
    </source>
</evidence>
<evidence type="ECO:0000256" key="3">
    <source>
        <dbReference type="ARBA" id="ARBA00022630"/>
    </source>
</evidence>